<feature type="region of interest" description="Disordered" evidence="1">
    <location>
        <begin position="23"/>
        <end position="67"/>
    </location>
</feature>
<dbReference type="OrthoDB" id="1267107at2"/>
<evidence type="ECO:0000313" key="2">
    <source>
        <dbReference type="EMBL" id="RXJ04225.1"/>
    </source>
</evidence>
<dbReference type="EMBL" id="QOUX01000001">
    <property type="protein sequence ID" value="RXJ04225.1"/>
    <property type="molecule type" value="Genomic_DNA"/>
</dbReference>
<evidence type="ECO:0000256" key="1">
    <source>
        <dbReference type="SAM" id="MobiDB-lite"/>
    </source>
</evidence>
<evidence type="ECO:0000313" key="3">
    <source>
        <dbReference type="Proteomes" id="UP000290649"/>
    </source>
</evidence>
<gene>
    <name evidence="2" type="ORF">DS745_02225</name>
</gene>
<dbReference type="RefSeq" id="WP_129076575.1">
    <property type="nucleotide sequence ID" value="NZ_QOUX01000001.1"/>
</dbReference>
<sequence>MKWYRFFLLMATIVLLVGCGEETNGGQENDTNSEIGQEAPDETETTDESTETDSNEETNTDAEQAFADPEHVADELVAAMDSQDMETIANLVHPAKGVRFSPYAYVHVDTDQVFSADEILVLMEDDTVYEWGVFDGSGYPIEMTFQEYFYRFVYDEDYANAEEKAVNERLGAGNTLDNTSEIYPDATVVEYHFTGFDPEFAGMDWRSLRLVFEELDGAWYLVGVIHDEWTI</sequence>
<dbReference type="Proteomes" id="UP000290649">
    <property type="component" value="Unassembled WGS sequence"/>
</dbReference>
<name>A0A4V1LGX2_9BACI</name>
<keyword evidence="3" id="KW-1185">Reference proteome</keyword>
<feature type="compositionally biased region" description="Acidic residues" evidence="1">
    <location>
        <begin position="39"/>
        <end position="60"/>
    </location>
</feature>
<organism evidence="2 3">
    <name type="scientific">Anaerobacillus alkaliphilus</name>
    <dbReference type="NCBI Taxonomy" id="1548597"/>
    <lineage>
        <taxon>Bacteria</taxon>
        <taxon>Bacillati</taxon>
        <taxon>Bacillota</taxon>
        <taxon>Bacilli</taxon>
        <taxon>Bacillales</taxon>
        <taxon>Bacillaceae</taxon>
        <taxon>Anaerobacillus</taxon>
    </lineage>
</organism>
<proteinExistence type="predicted"/>
<feature type="compositionally biased region" description="Polar residues" evidence="1">
    <location>
        <begin position="24"/>
        <end position="35"/>
    </location>
</feature>
<comment type="caution">
    <text evidence="2">The sequence shown here is derived from an EMBL/GenBank/DDBJ whole genome shotgun (WGS) entry which is preliminary data.</text>
</comment>
<dbReference type="AlphaFoldDB" id="A0A4V1LGX2"/>
<dbReference type="PROSITE" id="PS51257">
    <property type="entry name" value="PROKAR_LIPOPROTEIN"/>
    <property type="match status" value="1"/>
</dbReference>
<protein>
    <submittedName>
        <fullName evidence="2">Uncharacterized protein</fullName>
    </submittedName>
</protein>
<reference evidence="2 3" key="1">
    <citation type="journal article" date="2019" name="Int. J. Syst. Evol. Microbiol.">
        <title>Anaerobacillus alkaliphilus sp. nov., a novel alkaliphilic and moderately halophilic bacterium.</title>
        <authorList>
            <person name="Borsodi A.K."/>
            <person name="Aszalos J.M."/>
            <person name="Bihari P."/>
            <person name="Nagy I."/>
            <person name="Schumann P."/>
            <person name="Sproer C."/>
            <person name="Kovacs A.L."/>
            <person name="Boka K."/>
            <person name="Dobosy P."/>
            <person name="Ovari M."/>
            <person name="Szili-Kovacs T."/>
            <person name="Toth E."/>
        </authorList>
    </citation>
    <scope>NUCLEOTIDE SEQUENCE [LARGE SCALE GENOMIC DNA]</scope>
    <source>
        <strain evidence="2 3">B16-10</strain>
    </source>
</reference>
<accession>A0A4V1LGX2</accession>